<evidence type="ECO:0000256" key="8">
    <source>
        <dbReference type="ARBA" id="ARBA00041995"/>
    </source>
</evidence>
<keyword evidence="1" id="KW-0698">rRNA processing</keyword>
<dbReference type="Gene3D" id="3.40.50.150">
    <property type="entry name" value="Vaccinia Virus protein VP39"/>
    <property type="match status" value="1"/>
</dbReference>
<gene>
    <name evidence="13" type="ORF">EVA97_03810</name>
</gene>
<dbReference type="InterPro" id="IPR002877">
    <property type="entry name" value="RNA_MeTrfase_FtsJ_dom"/>
</dbReference>
<dbReference type="Proteomes" id="UP000315283">
    <property type="component" value="Unassembled WGS sequence"/>
</dbReference>
<evidence type="ECO:0000256" key="5">
    <source>
        <dbReference type="ARBA" id="ARBA00037569"/>
    </source>
</evidence>
<accession>A0A520N2V7</accession>
<dbReference type="InterPro" id="IPR029063">
    <property type="entry name" value="SAM-dependent_MTases_sf"/>
</dbReference>
<dbReference type="EMBL" id="SHBJ01000030">
    <property type="protein sequence ID" value="RZO27745.1"/>
    <property type="molecule type" value="Genomic_DNA"/>
</dbReference>
<proteinExistence type="predicted"/>
<evidence type="ECO:0000256" key="10">
    <source>
        <dbReference type="ARBA" id="ARBA00048970"/>
    </source>
</evidence>
<keyword evidence="3 13" id="KW-0808">Transferase</keyword>
<dbReference type="PANTHER" id="PTHR10920">
    <property type="entry name" value="RIBOSOMAL RNA METHYLTRANSFERASE"/>
    <property type="match status" value="1"/>
</dbReference>
<feature type="domain" description="Ribosomal RNA methyltransferase FtsJ" evidence="12">
    <location>
        <begin position="15"/>
        <end position="185"/>
    </location>
</feature>
<dbReference type="AlphaFoldDB" id="A0A520N2V7"/>
<name>A0A520N2V7_9GAMM</name>
<dbReference type="GO" id="GO:0008650">
    <property type="term" value="F:rRNA (uridine-2'-O-)-methyltransferase activity"/>
    <property type="evidence" value="ECO:0007669"/>
    <property type="project" value="TreeGrafter"/>
</dbReference>
<evidence type="ECO:0000256" key="6">
    <source>
        <dbReference type="ARBA" id="ARBA00038861"/>
    </source>
</evidence>
<dbReference type="Pfam" id="PF01728">
    <property type="entry name" value="FtsJ"/>
    <property type="match status" value="1"/>
</dbReference>
<dbReference type="SUPFAM" id="SSF53335">
    <property type="entry name" value="S-adenosyl-L-methionine-dependent methyltransferases"/>
    <property type="match status" value="1"/>
</dbReference>
<keyword evidence="4 11" id="KW-0949">S-adenosyl-L-methionine</keyword>
<evidence type="ECO:0000313" key="13">
    <source>
        <dbReference type="EMBL" id="RZO27745.1"/>
    </source>
</evidence>
<comment type="caution">
    <text evidence="13">The sequence shown here is derived from an EMBL/GenBank/DDBJ whole genome shotgun (WGS) entry which is preliminary data.</text>
</comment>
<keyword evidence="2 13" id="KW-0489">Methyltransferase</keyword>
<dbReference type="PIRSF" id="PIRSF005461">
    <property type="entry name" value="23S_rRNA_mtase"/>
    <property type="match status" value="1"/>
</dbReference>
<comment type="catalytic activity">
    <reaction evidence="10">
        <text>uridine(2552) in 23S rRNA + S-adenosyl-L-methionine = 2'-O-methyluridine(2552) in 23S rRNA + S-adenosyl-L-homocysteine + H(+)</text>
        <dbReference type="Rhea" id="RHEA:42720"/>
        <dbReference type="Rhea" id="RHEA-COMP:10202"/>
        <dbReference type="Rhea" id="RHEA-COMP:10203"/>
        <dbReference type="ChEBI" id="CHEBI:15378"/>
        <dbReference type="ChEBI" id="CHEBI:57856"/>
        <dbReference type="ChEBI" id="CHEBI:59789"/>
        <dbReference type="ChEBI" id="CHEBI:65315"/>
        <dbReference type="ChEBI" id="CHEBI:74478"/>
        <dbReference type="EC" id="2.1.1.166"/>
    </reaction>
</comment>
<evidence type="ECO:0000256" key="9">
    <source>
        <dbReference type="ARBA" id="ARBA00042745"/>
    </source>
</evidence>
<feature type="active site" description="Proton acceptor" evidence="11">
    <location>
        <position position="145"/>
    </location>
</feature>
<protein>
    <recommendedName>
        <fullName evidence="7">Ribosomal RNA large subunit methyltransferase E</fullName>
        <ecNumber evidence="6">2.1.1.166</ecNumber>
    </recommendedName>
    <alternativeName>
        <fullName evidence="9">23S rRNA Um2552 methyltransferase</fullName>
    </alternativeName>
    <alternativeName>
        <fullName evidence="8">rRNA (uridine-2'-O-)-methyltransferase</fullName>
    </alternativeName>
</protein>
<dbReference type="InterPro" id="IPR015507">
    <property type="entry name" value="rRNA-MeTfrase_E"/>
</dbReference>
<reference evidence="13 14" key="1">
    <citation type="submission" date="2019-02" db="EMBL/GenBank/DDBJ databases">
        <title>Prokaryotic population dynamics and viral predation in marine succession experiment using metagenomics: the confinement effect.</title>
        <authorList>
            <person name="Haro-Moreno J.M."/>
            <person name="Rodriguez-Valera F."/>
            <person name="Lopez-Perez M."/>
        </authorList>
    </citation>
    <scope>NUCLEOTIDE SEQUENCE [LARGE SCALE GENOMIC DNA]</scope>
    <source>
        <strain evidence="13">MED-G164</strain>
    </source>
</reference>
<evidence type="ECO:0000256" key="7">
    <source>
        <dbReference type="ARBA" id="ARBA00041129"/>
    </source>
</evidence>
<dbReference type="InterPro" id="IPR050082">
    <property type="entry name" value="RNA_methyltr_RlmE"/>
</dbReference>
<evidence type="ECO:0000256" key="2">
    <source>
        <dbReference type="ARBA" id="ARBA00022603"/>
    </source>
</evidence>
<evidence type="ECO:0000256" key="1">
    <source>
        <dbReference type="ARBA" id="ARBA00022552"/>
    </source>
</evidence>
<evidence type="ECO:0000256" key="11">
    <source>
        <dbReference type="PIRSR" id="PIRSR005461-1"/>
    </source>
</evidence>
<evidence type="ECO:0000256" key="4">
    <source>
        <dbReference type="ARBA" id="ARBA00022691"/>
    </source>
</evidence>
<dbReference type="PANTHER" id="PTHR10920:SF18">
    <property type="entry name" value="RRNA METHYLTRANSFERASE 2, MITOCHONDRIAL"/>
    <property type="match status" value="1"/>
</dbReference>
<organism evidence="13 14">
    <name type="scientific">SAR86 cluster bacterium</name>
    <dbReference type="NCBI Taxonomy" id="2030880"/>
    <lineage>
        <taxon>Bacteria</taxon>
        <taxon>Pseudomonadati</taxon>
        <taxon>Pseudomonadota</taxon>
        <taxon>Gammaproteobacteria</taxon>
        <taxon>SAR86 cluster</taxon>
    </lineage>
</organism>
<comment type="function">
    <text evidence="5">Specifically methylates the uridine in position 2552 of 23S rRNA at the 2'-O position of the ribose in the fully assembled 50S ribosomal subunit.</text>
</comment>
<evidence type="ECO:0000256" key="3">
    <source>
        <dbReference type="ARBA" id="ARBA00022679"/>
    </source>
</evidence>
<evidence type="ECO:0000313" key="14">
    <source>
        <dbReference type="Proteomes" id="UP000315283"/>
    </source>
</evidence>
<sequence length="187" mass="21446">MHADNWANKAKQMGYRTRAVFKLEEILSKIKPKKRYKNVLDIGSSPGGWSQYIKKKYSNVNIYAVDILDMDPIDGVNFYKDSIENIDNIIEINKLKGTFNLVISDIAPNLSGIGAIDIENIFELNQMTVNVAKNYLNSDGIMIMKTFQNNMLKTLRREMKMSFKELQTFKPMASKKQSGEIYLFGVK</sequence>
<evidence type="ECO:0000259" key="12">
    <source>
        <dbReference type="Pfam" id="PF01728"/>
    </source>
</evidence>
<dbReference type="EC" id="2.1.1.166" evidence="6"/>